<evidence type="ECO:0000256" key="1">
    <source>
        <dbReference type="ARBA" id="ARBA00002056"/>
    </source>
</evidence>
<dbReference type="GO" id="GO:0008915">
    <property type="term" value="F:lipid-A-disaccharide synthase activity"/>
    <property type="evidence" value="ECO:0007669"/>
    <property type="project" value="UniProtKB-UniRule"/>
</dbReference>
<organism evidence="11 12">
    <name type="scientific">Dendrosporobacter quercicolus</name>
    <dbReference type="NCBI Taxonomy" id="146817"/>
    <lineage>
        <taxon>Bacteria</taxon>
        <taxon>Bacillati</taxon>
        <taxon>Bacillota</taxon>
        <taxon>Negativicutes</taxon>
        <taxon>Selenomonadales</taxon>
        <taxon>Sporomusaceae</taxon>
        <taxon>Dendrosporobacter</taxon>
    </lineage>
</organism>
<evidence type="ECO:0000256" key="6">
    <source>
        <dbReference type="ARBA" id="ARBA00022676"/>
    </source>
</evidence>
<dbReference type="Proteomes" id="UP000214880">
    <property type="component" value="Unassembled WGS sequence"/>
</dbReference>
<dbReference type="STRING" id="146817.SAMN04488502_1086"/>
<reference evidence="11 12" key="1">
    <citation type="submission" date="2016-10" db="EMBL/GenBank/DDBJ databases">
        <authorList>
            <person name="de Groot N.N."/>
        </authorList>
    </citation>
    <scope>NUCLEOTIDE SEQUENCE [LARGE SCALE GENOMIC DNA]</scope>
    <source>
        <strain evidence="11 12">DSM 1736</strain>
    </source>
</reference>
<name>A0A1G9WJT6_9FIRM</name>
<dbReference type="AlphaFoldDB" id="A0A1G9WJT6"/>
<evidence type="ECO:0000313" key="12">
    <source>
        <dbReference type="Proteomes" id="UP000214880"/>
    </source>
</evidence>
<dbReference type="PANTHER" id="PTHR30372:SF4">
    <property type="entry name" value="LIPID-A-DISACCHARIDE SYNTHASE, MITOCHONDRIAL-RELATED"/>
    <property type="match status" value="1"/>
</dbReference>
<keyword evidence="4 10" id="KW-0444">Lipid biosynthesis</keyword>
<dbReference type="HAMAP" id="MF_00392">
    <property type="entry name" value="LpxB"/>
    <property type="match status" value="1"/>
</dbReference>
<keyword evidence="5 10" id="KW-0441">Lipid A biosynthesis</keyword>
<dbReference type="SUPFAM" id="SSF53756">
    <property type="entry name" value="UDP-Glycosyltransferase/glycogen phosphorylase"/>
    <property type="match status" value="1"/>
</dbReference>
<dbReference type="OrthoDB" id="9801642at2"/>
<comment type="pathway">
    <text evidence="10">Bacterial outer membrane biogenesis; LPS lipid A biosynthesis.</text>
</comment>
<evidence type="ECO:0000256" key="4">
    <source>
        <dbReference type="ARBA" id="ARBA00022516"/>
    </source>
</evidence>
<dbReference type="NCBIfam" id="TIGR00215">
    <property type="entry name" value="lpxB"/>
    <property type="match status" value="1"/>
</dbReference>
<evidence type="ECO:0000256" key="10">
    <source>
        <dbReference type="HAMAP-Rule" id="MF_00392"/>
    </source>
</evidence>
<evidence type="ECO:0000313" key="11">
    <source>
        <dbReference type="EMBL" id="SDM84729.1"/>
    </source>
</evidence>
<protein>
    <recommendedName>
        <fullName evidence="3 10">Lipid-A-disaccharide synthase</fullName>
        <ecNumber evidence="2 10">2.4.1.182</ecNumber>
    </recommendedName>
</protein>
<evidence type="ECO:0000256" key="9">
    <source>
        <dbReference type="ARBA" id="ARBA00048975"/>
    </source>
</evidence>
<dbReference type="Gene3D" id="3.40.50.2000">
    <property type="entry name" value="Glycogen Phosphorylase B"/>
    <property type="match status" value="1"/>
</dbReference>
<dbReference type="Pfam" id="PF02684">
    <property type="entry name" value="LpxB"/>
    <property type="match status" value="1"/>
</dbReference>
<dbReference type="GO" id="GO:0009245">
    <property type="term" value="P:lipid A biosynthetic process"/>
    <property type="evidence" value="ECO:0007669"/>
    <property type="project" value="UniProtKB-UniRule"/>
</dbReference>
<keyword evidence="6 10" id="KW-0328">Glycosyltransferase</keyword>
<sequence length="386" mass="41403">MVKVMISAGEASGDLHGASVAAALKQLQPGIKLLGMGGQAMRSAGVDIVHDIADLGVIGFVEVVRNLPRLFKLRDSLVEVMRLERPDVLVVIDYPDFNMRLAEKAGQLGIPVVSYISPSAWAWRKGRAKSVAKVVTRLAAIFPFEADVYREAGANVAFVGHPLLDIVKPEMSRPQAYAFFQAEPSRPVVLLLPGSRTQEIGSLLPVMLAAGEKIVEAVPGCQFFLPLASTISREMLQDILNNSQLNVTITNERTYDLMTIADVAIAASGTVTLEAALLGLPSVVVYKVAASSYWLAKLLVKIPHVSLPNIVAGRRIIPELLQADANAGGIAREALAILLDPAEKRRLQQDLQEVRCKLGEPGAVERVAKVILEVAAAQPGGANEHL</sequence>
<dbReference type="UniPathway" id="UPA00973"/>
<keyword evidence="12" id="KW-1185">Reference proteome</keyword>
<gene>
    <name evidence="10" type="primary">lpxB</name>
    <name evidence="11" type="ORF">SAMN04488502_1086</name>
</gene>
<evidence type="ECO:0000256" key="2">
    <source>
        <dbReference type="ARBA" id="ARBA00012687"/>
    </source>
</evidence>
<proteinExistence type="inferred from homology"/>
<comment type="similarity">
    <text evidence="10">Belongs to the LpxB family.</text>
</comment>
<accession>A0A1G9WJT6</accession>
<comment type="function">
    <text evidence="1 10">Condensation of UDP-2,3-diacylglucosamine and 2,3-diacylglucosamine-1-phosphate to form lipid A disaccharide, a precursor of lipid A, a phosphorylated glycolipid that anchors the lipopolysaccharide to the outer membrane of the cell.</text>
</comment>
<dbReference type="EMBL" id="FNHB01000008">
    <property type="protein sequence ID" value="SDM84729.1"/>
    <property type="molecule type" value="Genomic_DNA"/>
</dbReference>
<dbReference type="InterPro" id="IPR003835">
    <property type="entry name" value="Glyco_trans_19"/>
</dbReference>
<evidence type="ECO:0000256" key="5">
    <source>
        <dbReference type="ARBA" id="ARBA00022556"/>
    </source>
</evidence>
<comment type="catalytic activity">
    <reaction evidence="9 10">
        <text>a lipid X + a UDP-2-N,3-O-bis[(3R)-3-hydroxyacyl]-alpha-D-glucosamine = a lipid A disaccharide + UDP + H(+)</text>
        <dbReference type="Rhea" id="RHEA:67828"/>
        <dbReference type="ChEBI" id="CHEBI:15378"/>
        <dbReference type="ChEBI" id="CHEBI:58223"/>
        <dbReference type="ChEBI" id="CHEBI:137748"/>
        <dbReference type="ChEBI" id="CHEBI:176338"/>
        <dbReference type="ChEBI" id="CHEBI:176343"/>
        <dbReference type="EC" id="2.4.1.182"/>
    </reaction>
</comment>
<dbReference type="RefSeq" id="WP_092074231.1">
    <property type="nucleotide sequence ID" value="NZ_FNHB01000008.1"/>
</dbReference>
<dbReference type="EC" id="2.4.1.182" evidence="2 10"/>
<keyword evidence="7 10" id="KW-0808">Transferase</keyword>
<dbReference type="GO" id="GO:0016020">
    <property type="term" value="C:membrane"/>
    <property type="evidence" value="ECO:0007669"/>
    <property type="project" value="GOC"/>
</dbReference>
<evidence type="ECO:0000256" key="3">
    <source>
        <dbReference type="ARBA" id="ARBA00020902"/>
    </source>
</evidence>
<evidence type="ECO:0000256" key="8">
    <source>
        <dbReference type="ARBA" id="ARBA00023098"/>
    </source>
</evidence>
<keyword evidence="8 10" id="KW-0443">Lipid metabolism</keyword>
<dbReference type="PANTHER" id="PTHR30372">
    <property type="entry name" value="LIPID-A-DISACCHARIDE SYNTHASE"/>
    <property type="match status" value="1"/>
</dbReference>
<evidence type="ECO:0000256" key="7">
    <source>
        <dbReference type="ARBA" id="ARBA00022679"/>
    </source>
</evidence>
<dbReference type="GO" id="GO:0005543">
    <property type="term" value="F:phospholipid binding"/>
    <property type="evidence" value="ECO:0007669"/>
    <property type="project" value="TreeGrafter"/>
</dbReference>